<reference evidence="1" key="2">
    <citation type="submission" date="2020-06" db="EMBL/GenBank/DDBJ databases">
        <authorList>
            <person name="Sheffer M."/>
        </authorList>
    </citation>
    <scope>NUCLEOTIDE SEQUENCE</scope>
</reference>
<dbReference type="EMBL" id="JABXBU010000015">
    <property type="protein sequence ID" value="KAF8787655.1"/>
    <property type="molecule type" value="Genomic_DNA"/>
</dbReference>
<evidence type="ECO:0000313" key="1">
    <source>
        <dbReference type="EMBL" id="KAF8787655.1"/>
    </source>
</evidence>
<evidence type="ECO:0000313" key="2">
    <source>
        <dbReference type="Proteomes" id="UP000807504"/>
    </source>
</evidence>
<gene>
    <name evidence="1" type="ORF">HNY73_009232</name>
</gene>
<sequence length="351" mass="36018">MSFSVNHLLSAFGCDTVLRRNKQIQIFAVSGCIKMLPKIISVSVSSSSDDGSIPSSPVKIPTVNYANAGILSTGQPGESFSKDVNSIPKAMSINSAIGQGAPGSTSIAAAAVLPVKISSSVGPAESSFLSSVGALVEKPIAVPMPDSISLRKIAAVQIEAPPVHQTTEKVFAGSVAGQSTISNPTTMTSQASVDKILSTPSSDLLGHLGNVYNSNPSGILSSGFLGAPIASILGLNGKELSYNGLFSGSNIANNGNLGSALTSTPVVRSKDDTLNKFETVIQHTTPAKAANPPVFNGINNNNLFNGFIGNGIFADPLGFPNSVFGNAYNGINGFGAGNLAGDNIFSKYLWR</sequence>
<comment type="caution">
    <text evidence="1">The sequence shown here is derived from an EMBL/GenBank/DDBJ whole genome shotgun (WGS) entry which is preliminary data.</text>
</comment>
<reference evidence="1" key="1">
    <citation type="journal article" date="2020" name="bioRxiv">
        <title>Chromosome-level reference genome of the European wasp spider Argiope bruennichi: a resource for studies on range expansion and evolutionary adaptation.</title>
        <authorList>
            <person name="Sheffer M.M."/>
            <person name="Hoppe A."/>
            <person name="Krehenwinkel H."/>
            <person name="Uhl G."/>
            <person name="Kuss A.W."/>
            <person name="Jensen L."/>
            <person name="Jensen C."/>
            <person name="Gillespie R.G."/>
            <person name="Hoff K.J."/>
            <person name="Prost S."/>
        </authorList>
    </citation>
    <scope>NUCLEOTIDE SEQUENCE</scope>
</reference>
<dbReference type="AlphaFoldDB" id="A0A8T0FBJ8"/>
<organism evidence="1 2">
    <name type="scientific">Argiope bruennichi</name>
    <name type="common">Wasp spider</name>
    <name type="synonym">Aranea bruennichi</name>
    <dbReference type="NCBI Taxonomy" id="94029"/>
    <lineage>
        <taxon>Eukaryota</taxon>
        <taxon>Metazoa</taxon>
        <taxon>Ecdysozoa</taxon>
        <taxon>Arthropoda</taxon>
        <taxon>Chelicerata</taxon>
        <taxon>Arachnida</taxon>
        <taxon>Araneae</taxon>
        <taxon>Araneomorphae</taxon>
        <taxon>Entelegynae</taxon>
        <taxon>Araneoidea</taxon>
        <taxon>Araneidae</taxon>
        <taxon>Argiope</taxon>
    </lineage>
</organism>
<name>A0A8T0FBJ8_ARGBR</name>
<dbReference type="Proteomes" id="UP000807504">
    <property type="component" value="Unassembled WGS sequence"/>
</dbReference>
<keyword evidence="2" id="KW-1185">Reference proteome</keyword>
<protein>
    <submittedName>
        <fullName evidence="1">Uncharacterized protein</fullName>
    </submittedName>
</protein>
<proteinExistence type="predicted"/>
<accession>A0A8T0FBJ8</accession>